<comment type="function">
    <text evidence="5">Methyltransferase required for the conversion of demethylmenaquinol (DMKH2) to menaquinol (MKH2).</text>
</comment>
<dbReference type="GO" id="GO:0009234">
    <property type="term" value="P:menaquinone biosynthetic process"/>
    <property type="evidence" value="ECO:0007669"/>
    <property type="project" value="UniProtKB-UniRule"/>
</dbReference>
<sequence>MHTCTELYTFAENFNHTMAERVVTPYDNSQQGKKQQVTEMFDNISGTYDGLNRVISWGSDVKWRKKVVAKVAEVHPSQVLDVATGTGDLAIALTAIKGVKVTGLDISEGMLAVGREKVAKRGLTDRIEMQQGDSEHLPFADATFDAVTVGFGVRNFEDLNQGLSEIRRVLKPQGRLVVLETSVPERFPFRQGYLFYTHYMMPLIGKLFSKDKAAYSYLSKSAIHFPYGKKFKAILDEIGYRDTAYYPQTLGGVATIYVANK</sequence>
<dbReference type="PANTHER" id="PTHR43591:SF24">
    <property type="entry name" value="2-METHOXY-6-POLYPRENYL-1,4-BENZOQUINOL METHYLASE, MITOCHONDRIAL"/>
    <property type="match status" value="1"/>
</dbReference>
<keyword evidence="4 5" id="KW-0949">S-adenosyl-L-methionine</keyword>
<dbReference type="PROSITE" id="PS01183">
    <property type="entry name" value="UBIE_1"/>
    <property type="match status" value="1"/>
</dbReference>
<evidence type="ECO:0000256" key="3">
    <source>
        <dbReference type="ARBA" id="ARBA00022679"/>
    </source>
</evidence>
<dbReference type="NCBIfam" id="TIGR01934">
    <property type="entry name" value="MenG_MenH_UbiE"/>
    <property type="match status" value="1"/>
</dbReference>
<comment type="caution">
    <text evidence="5">Lacks conserved residue(s) required for the propagation of feature annotation.</text>
</comment>
<keyword evidence="2 5" id="KW-0489">Methyltransferase</keyword>
<dbReference type="SUPFAM" id="SSF53335">
    <property type="entry name" value="S-adenosyl-L-methionine-dependent methyltransferases"/>
    <property type="match status" value="1"/>
</dbReference>
<evidence type="ECO:0000256" key="4">
    <source>
        <dbReference type="ARBA" id="ARBA00022691"/>
    </source>
</evidence>
<dbReference type="GO" id="GO:0032259">
    <property type="term" value="P:methylation"/>
    <property type="evidence" value="ECO:0007669"/>
    <property type="project" value="UniProtKB-KW"/>
</dbReference>
<comment type="similarity">
    <text evidence="5">Belongs to the class I-like SAM-binding methyltransferase superfamily. MenG/UbiE family.</text>
</comment>
<dbReference type="Gene3D" id="3.40.50.150">
    <property type="entry name" value="Vaccinia Virus protein VP39"/>
    <property type="match status" value="1"/>
</dbReference>
<evidence type="ECO:0000313" key="6">
    <source>
        <dbReference type="EMBL" id="SNV15152.1"/>
    </source>
</evidence>
<dbReference type="Proteomes" id="UP000215539">
    <property type="component" value="Chromosome 1"/>
</dbReference>
<protein>
    <recommendedName>
        <fullName evidence="5">Demethylmenaquinone methyltransferase</fullName>
        <ecNumber evidence="5">2.1.1.163</ecNumber>
    </recommendedName>
</protein>
<dbReference type="CDD" id="cd02440">
    <property type="entry name" value="AdoMet_MTases"/>
    <property type="match status" value="1"/>
</dbReference>
<evidence type="ECO:0000256" key="2">
    <source>
        <dbReference type="ARBA" id="ARBA00022603"/>
    </source>
</evidence>
<comment type="pathway">
    <text evidence="5">Quinol/quinone metabolism; menaquinone biosynthesis; menaquinol from 1,4-dihydroxy-2-naphthoate: step 2/2.</text>
</comment>
<dbReference type="NCBIfam" id="NF001244">
    <property type="entry name" value="PRK00216.1-5"/>
    <property type="match status" value="1"/>
</dbReference>
<name>A0AAX2H202_9FLAO</name>
<dbReference type="AlphaFoldDB" id="A0AAX2H202"/>
<gene>
    <name evidence="6" type="primary">ubiE</name>
    <name evidence="5" type="synonym">menG</name>
    <name evidence="6" type="ORF">SAMEA44541418_02005</name>
</gene>
<keyword evidence="3 5" id="KW-0808">Transferase</keyword>
<evidence type="ECO:0000313" key="7">
    <source>
        <dbReference type="Proteomes" id="UP000215539"/>
    </source>
</evidence>
<evidence type="ECO:0000256" key="1">
    <source>
        <dbReference type="ARBA" id="ARBA00022428"/>
    </source>
</evidence>
<accession>A0AAX2H202</accession>
<organism evidence="6 7">
    <name type="scientific">Capnocytophaga haemolytica</name>
    <dbReference type="NCBI Taxonomy" id="45243"/>
    <lineage>
        <taxon>Bacteria</taxon>
        <taxon>Pseudomonadati</taxon>
        <taxon>Bacteroidota</taxon>
        <taxon>Flavobacteriia</taxon>
        <taxon>Flavobacteriales</taxon>
        <taxon>Flavobacteriaceae</taxon>
        <taxon>Capnocytophaga</taxon>
    </lineage>
</organism>
<evidence type="ECO:0000256" key="5">
    <source>
        <dbReference type="HAMAP-Rule" id="MF_01813"/>
    </source>
</evidence>
<dbReference type="InterPro" id="IPR029063">
    <property type="entry name" value="SAM-dependent_MTases_sf"/>
</dbReference>
<dbReference type="GO" id="GO:0043770">
    <property type="term" value="F:demethylmenaquinone methyltransferase activity"/>
    <property type="evidence" value="ECO:0007669"/>
    <property type="project" value="UniProtKB-UniRule"/>
</dbReference>
<dbReference type="PANTHER" id="PTHR43591">
    <property type="entry name" value="METHYLTRANSFERASE"/>
    <property type="match status" value="1"/>
</dbReference>
<feature type="binding site" evidence="5">
    <location>
        <position position="86"/>
    </location>
    <ligand>
        <name>S-adenosyl-L-methionine</name>
        <dbReference type="ChEBI" id="CHEBI:59789"/>
    </ligand>
</feature>
<reference evidence="6 7" key="1">
    <citation type="submission" date="2017-06" db="EMBL/GenBank/DDBJ databases">
        <authorList>
            <consortium name="Pathogen Informatics"/>
        </authorList>
    </citation>
    <scope>NUCLEOTIDE SEQUENCE [LARGE SCALE GENOMIC DNA]</scope>
    <source>
        <strain evidence="6 7">NCTC12947</strain>
    </source>
</reference>
<dbReference type="EC" id="2.1.1.163" evidence="5"/>
<feature type="binding site" evidence="5">
    <location>
        <position position="105"/>
    </location>
    <ligand>
        <name>S-adenosyl-L-methionine</name>
        <dbReference type="ChEBI" id="CHEBI:59789"/>
    </ligand>
</feature>
<feature type="binding site" evidence="5">
    <location>
        <begin position="133"/>
        <end position="134"/>
    </location>
    <ligand>
        <name>S-adenosyl-L-methionine</name>
        <dbReference type="ChEBI" id="CHEBI:59789"/>
    </ligand>
</feature>
<dbReference type="InterPro" id="IPR023576">
    <property type="entry name" value="UbiE/COQ5_MeTrFase_CS"/>
</dbReference>
<dbReference type="Pfam" id="PF01209">
    <property type="entry name" value="Ubie_methyltran"/>
    <property type="match status" value="1"/>
</dbReference>
<dbReference type="PROSITE" id="PS51608">
    <property type="entry name" value="SAM_MT_UBIE"/>
    <property type="match status" value="1"/>
</dbReference>
<dbReference type="HAMAP" id="MF_01813">
    <property type="entry name" value="MenG_UbiE_methyltr"/>
    <property type="match status" value="1"/>
</dbReference>
<proteinExistence type="inferred from homology"/>
<dbReference type="InterPro" id="IPR004033">
    <property type="entry name" value="UbiE/COQ5_MeTrFase"/>
</dbReference>
<comment type="catalytic activity">
    <reaction evidence="5">
        <text>a 2-demethylmenaquinol + S-adenosyl-L-methionine = a menaquinol + S-adenosyl-L-homocysteine + H(+)</text>
        <dbReference type="Rhea" id="RHEA:42640"/>
        <dbReference type="Rhea" id="RHEA-COMP:9539"/>
        <dbReference type="Rhea" id="RHEA-COMP:9563"/>
        <dbReference type="ChEBI" id="CHEBI:15378"/>
        <dbReference type="ChEBI" id="CHEBI:18151"/>
        <dbReference type="ChEBI" id="CHEBI:55437"/>
        <dbReference type="ChEBI" id="CHEBI:57856"/>
        <dbReference type="ChEBI" id="CHEBI:59789"/>
        <dbReference type="EC" id="2.1.1.163"/>
    </reaction>
</comment>
<dbReference type="EMBL" id="LT906449">
    <property type="protein sequence ID" value="SNV15152.1"/>
    <property type="molecule type" value="Genomic_DNA"/>
</dbReference>
<keyword evidence="1 5" id="KW-0474">Menaquinone biosynthesis</keyword>